<sequence length="273" mass="30656">MGESTSPFTIKSAAPRKTRIRDLVNVYSKASCRVWLTLDRRTLELVEADSLGKPMDVGTPPEWLTYELEQDGWDNLVDYPYREAERVGWALACGIAPGQPFLVEVDPPVHSTHWTDCGYEYDTDYSSELVRVTPLPPEDVARRWEVWLWWAALDCDARERAAAAQKATTEAQRALALADPSALFITSDVYFGPRDSIDYMPSGLRIYLNSAHLGRGGGVLVSGEDDRGDPGKAWAMLLERAATVLPSVRPDYLRALPWHRPHINREEVRSGLD</sequence>
<reference evidence="2 3" key="1">
    <citation type="submission" date="2016-10" db="EMBL/GenBank/DDBJ databases">
        <authorList>
            <person name="Varghese N."/>
            <person name="Submissions S."/>
        </authorList>
    </citation>
    <scope>NUCLEOTIDE SEQUENCE [LARGE SCALE GENOMIC DNA]</scope>
    <source>
        <strain evidence="2 3">DSM 2260</strain>
    </source>
</reference>
<evidence type="ECO:0000313" key="4">
    <source>
        <dbReference type="Proteomes" id="UP000321224"/>
    </source>
</evidence>
<dbReference type="AlphaFoldDB" id="A0A511HPE1"/>
<evidence type="ECO:0000313" key="3">
    <source>
        <dbReference type="Proteomes" id="UP000198717"/>
    </source>
</evidence>
<dbReference type="Proteomes" id="UP000198717">
    <property type="component" value="Unassembled WGS sequence"/>
</dbReference>
<name>A0A511HPE1_9BACT</name>
<proteinExistence type="predicted"/>
<reference evidence="1 4" key="2">
    <citation type="submission" date="2019-07" db="EMBL/GenBank/DDBJ databases">
        <title>Whole genome shotgun sequence of Myxococcus virescens NBRC 100334.</title>
        <authorList>
            <person name="Hosoyama A."/>
            <person name="Uohara A."/>
            <person name="Ohji S."/>
            <person name="Ichikawa N."/>
        </authorList>
    </citation>
    <scope>NUCLEOTIDE SEQUENCE [LARGE SCALE GENOMIC DNA]</scope>
    <source>
        <strain evidence="1 4">NBRC 100334</strain>
    </source>
</reference>
<dbReference type="Proteomes" id="UP000321224">
    <property type="component" value="Unassembled WGS sequence"/>
</dbReference>
<comment type="caution">
    <text evidence="1">The sequence shown here is derived from an EMBL/GenBank/DDBJ whole genome shotgun (WGS) entry which is preliminary data.</text>
</comment>
<organism evidence="1 4">
    <name type="scientific">Myxococcus virescens</name>
    <dbReference type="NCBI Taxonomy" id="83456"/>
    <lineage>
        <taxon>Bacteria</taxon>
        <taxon>Pseudomonadati</taxon>
        <taxon>Myxococcota</taxon>
        <taxon>Myxococcia</taxon>
        <taxon>Myxococcales</taxon>
        <taxon>Cystobacterineae</taxon>
        <taxon>Myxococcaceae</taxon>
        <taxon>Myxococcus</taxon>
    </lineage>
</organism>
<accession>A0A511HPE1</accession>
<keyword evidence="3" id="KW-1185">Reference proteome</keyword>
<dbReference type="EMBL" id="FNAJ01000008">
    <property type="protein sequence ID" value="SDE53760.1"/>
    <property type="molecule type" value="Genomic_DNA"/>
</dbReference>
<protein>
    <submittedName>
        <fullName evidence="1">Uncharacterized protein</fullName>
    </submittedName>
</protein>
<evidence type="ECO:0000313" key="1">
    <source>
        <dbReference type="EMBL" id="GEL75458.1"/>
    </source>
</evidence>
<gene>
    <name evidence="1" type="ORF">MVI01_72420</name>
    <name evidence="2" type="ORF">SAMN04488504_108109</name>
</gene>
<evidence type="ECO:0000313" key="2">
    <source>
        <dbReference type="EMBL" id="SDE53760.1"/>
    </source>
</evidence>
<dbReference type="RefSeq" id="WP_090491632.1">
    <property type="nucleotide sequence ID" value="NZ_BJVY01000074.1"/>
</dbReference>
<dbReference type="EMBL" id="BJVY01000074">
    <property type="protein sequence ID" value="GEL75458.1"/>
    <property type="molecule type" value="Genomic_DNA"/>
</dbReference>